<dbReference type="GO" id="GO:0030170">
    <property type="term" value="F:pyridoxal phosphate binding"/>
    <property type="evidence" value="ECO:0007669"/>
    <property type="project" value="InterPro"/>
</dbReference>
<dbReference type="PANTHER" id="PTHR11468">
    <property type="entry name" value="GLYCOGEN PHOSPHORYLASE"/>
    <property type="match status" value="1"/>
</dbReference>
<protein>
    <recommendedName>
        <fullName evidence="11">Alpha-1,4 glucan phosphorylase</fullName>
        <ecNumber evidence="11">2.4.1.1</ecNumber>
    </recommendedName>
</protein>
<comment type="catalytic activity">
    <reaction evidence="1 11">
        <text>[(1-&gt;4)-alpha-D-glucosyl](n) + phosphate = [(1-&gt;4)-alpha-D-glucosyl](n-1) + alpha-D-glucose 1-phosphate</text>
        <dbReference type="Rhea" id="RHEA:41732"/>
        <dbReference type="Rhea" id="RHEA-COMP:9584"/>
        <dbReference type="Rhea" id="RHEA-COMP:9586"/>
        <dbReference type="ChEBI" id="CHEBI:15444"/>
        <dbReference type="ChEBI" id="CHEBI:43474"/>
        <dbReference type="ChEBI" id="CHEBI:58601"/>
        <dbReference type="EC" id="2.4.1.1"/>
    </reaction>
</comment>
<accession>A0A1R4HJM5</accession>
<gene>
    <name evidence="13" type="primary">glgP</name>
    <name evidence="13" type="ORF">CRENPOLYSF2_920002</name>
</gene>
<dbReference type="Pfam" id="PF00343">
    <property type="entry name" value="Phosphorylase"/>
    <property type="match status" value="1"/>
</dbReference>
<dbReference type="PROSITE" id="PS00102">
    <property type="entry name" value="PHOSPHORYLASE"/>
    <property type="match status" value="1"/>
</dbReference>
<dbReference type="FunFam" id="3.40.50.2000:FF:000003">
    <property type="entry name" value="Alpha-1,4 glucan phosphorylase"/>
    <property type="match status" value="1"/>
</dbReference>
<evidence type="ECO:0000256" key="5">
    <source>
        <dbReference type="ARBA" id="ARBA00022676"/>
    </source>
</evidence>
<dbReference type="NCBIfam" id="TIGR02093">
    <property type="entry name" value="P_ylase"/>
    <property type="match status" value="1"/>
</dbReference>
<evidence type="ECO:0000256" key="12">
    <source>
        <dbReference type="SAM" id="MobiDB-lite"/>
    </source>
</evidence>
<evidence type="ECO:0000256" key="6">
    <source>
        <dbReference type="ARBA" id="ARBA00022679"/>
    </source>
</evidence>
<dbReference type="PIRSF" id="PIRSF000460">
    <property type="entry name" value="Pprylas_GlgP"/>
    <property type="match status" value="1"/>
</dbReference>
<feature type="modified residue" description="N6-(pyridoxal phosphate)lysine" evidence="10">
    <location>
        <position position="693"/>
    </location>
</feature>
<evidence type="ECO:0000313" key="14">
    <source>
        <dbReference type="Proteomes" id="UP000195442"/>
    </source>
</evidence>
<dbReference type="InterPro" id="IPR000811">
    <property type="entry name" value="Glyco_trans_35"/>
</dbReference>
<dbReference type="Proteomes" id="UP000195442">
    <property type="component" value="Unassembled WGS sequence"/>
</dbReference>
<comment type="function">
    <text evidence="11">Allosteric enzyme that catalyzes the rate-limiting step in glycogen catabolism, the phosphorolytic cleavage of glycogen to produce glucose-1-phosphate, and plays a central role in maintaining cellular and organismal glucose homeostasis.</text>
</comment>
<keyword evidence="8 11" id="KW-0119">Carbohydrate metabolism</keyword>
<dbReference type="Gene3D" id="3.40.50.2000">
    <property type="entry name" value="Glycogen Phosphorylase B"/>
    <property type="match status" value="2"/>
</dbReference>
<evidence type="ECO:0000256" key="1">
    <source>
        <dbReference type="ARBA" id="ARBA00001275"/>
    </source>
</evidence>
<dbReference type="InterPro" id="IPR011833">
    <property type="entry name" value="Glycg_phsphrylas"/>
</dbReference>
<dbReference type="GO" id="GO:0005980">
    <property type="term" value="P:glycogen catabolic process"/>
    <property type="evidence" value="ECO:0007669"/>
    <property type="project" value="TreeGrafter"/>
</dbReference>
<evidence type="ECO:0000256" key="7">
    <source>
        <dbReference type="ARBA" id="ARBA00022898"/>
    </source>
</evidence>
<feature type="region of interest" description="Disordered" evidence="12">
    <location>
        <begin position="1"/>
        <end position="25"/>
    </location>
</feature>
<dbReference type="EMBL" id="FUKJ01000460">
    <property type="protein sequence ID" value="SJM96231.1"/>
    <property type="molecule type" value="Genomic_DNA"/>
</dbReference>
<dbReference type="GO" id="GO:0008184">
    <property type="term" value="F:glycogen phosphorylase activity"/>
    <property type="evidence" value="ECO:0007669"/>
    <property type="project" value="InterPro"/>
</dbReference>
<dbReference type="OrthoDB" id="7229284at2"/>
<feature type="compositionally biased region" description="Low complexity" evidence="12">
    <location>
        <begin position="12"/>
        <end position="25"/>
    </location>
</feature>
<dbReference type="SUPFAM" id="SSF53756">
    <property type="entry name" value="UDP-Glycosyltransferase/glycogen phosphorylase"/>
    <property type="match status" value="1"/>
</dbReference>
<keyword evidence="7 10" id="KW-0663">Pyridoxal phosphate</keyword>
<organism evidence="13 14">
    <name type="scientific">Crenothrix polyspora</name>
    <dbReference type="NCBI Taxonomy" id="360316"/>
    <lineage>
        <taxon>Bacteria</taxon>
        <taxon>Pseudomonadati</taxon>
        <taxon>Pseudomonadota</taxon>
        <taxon>Gammaproteobacteria</taxon>
        <taxon>Methylococcales</taxon>
        <taxon>Crenotrichaceae</taxon>
        <taxon>Crenothrix</taxon>
    </lineage>
</organism>
<keyword evidence="6 11" id="KW-0808">Transferase</keyword>
<dbReference type="FunFam" id="3.40.50.2000:FF:000002">
    <property type="entry name" value="Alpha-1,4 glucan phosphorylase"/>
    <property type="match status" value="1"/>
</dbReference>
<keyword evidence="5 11" id="KW-0328">Glycosyltransferase</keyword>
<evidence type="ECO:0000256" key="3">
    <source>
        <dbReference type="ARBA" id="ARBA00006047"/>
    </source>
</evidence>
<dbReference type="RefSeq" id="WP_087148594.1">
    <property type="nucleotide sequence ID" value="NZ_FUKJ01000460.1"/>
</dbReference>
<sequence length="846" mass="96736">MADKPLKDIKPKSTVTTTTPKTKPKATLTPLPLLGMEPKHLVADFRRNYNYRLGRDDQSQSPYYAYEALSFAINDRLIERWKKTHNAYGRKDCCKKAYYLSMEFLMGRTLSNAMLNLGVDDVAKKAMYNLGLEMEELLESEPDAGLGNGGLGRLAACFIDSCATLRLPVTGYGLRYEYGMFSQLVTNGEQVEQPDHWLRNGNIWELERPEYIQRIKFGGRTEIHTDEDGKTRVCWVDTHDILAVPFDTPIPGYRNGTVNTLRLWKAEATEEFDLQEFNAGDYAEAVAAKNSAENITMVLYPNDANENGKVLRLRQQYLLASASLQDVIGIWVSRHGNDFSEFAAKNCFQLNDTHPSIAVAELMRLLIDVHGLSWDDAWAITQNTMAYTNHTLLPEALERWSVNLFRQLLPRLMEIIFEINAHFLEEVSAHWPGDHERLARMSLVEEGHEQHFRMAYLAIVGSYSVNGVAELHSKLLQQGLFRDFYELWPQKFNNKTNGVTPRRWLAACNPELAELITETIGDGWITDLSLLKKLEPFAEDQAFRKRWQQVQENAKQRLVDYKKREHGIELNINALFDVQVKRIHEYKRQLLNVLHVIHLYDRIKRGDTANWTDRCVLIGGKAAPGYFMAKRIIKFINNVAHVINNDPDVGNKLKLVFLANYRVSAMERICPGADLSEQISTAGKEASGTGNMKFMMNGALTIGTLDGANIEIREEVGDDNFFLFGLTEDQVQELSHHYDPVSVIHQDEDLQRVINLIECGHFNQFEPGIFDIILDSLKNPHDPWMTIADFRSFVDAQKRVEVAFQDKDRWNRMSILNCAASGKFSTDRTINDYNNDIWKLTPVIVN</sequence>
<keyword evidence="14" id="KW-1185">Reference proteome</keyword>
<dbReference type="AlphaFoldDB" id="A0A1R4HJM5"/>
<name>A0A1R4HJM5_9GAMM</name>
<dbReference type="GO" id="GO:0005737">
    <property type="term" value="C:cytoplasm"/>
    <property type="evidence" value="ECO:0007669"/>
    <property type="project" value="TreeGrafter"/>
</dbReference>
<keyword evidence="4" id="KW-0021">Allosteric enzyme</keyword>
<evidence type="ECO:0000256" key="11">
    <source>
        <dbReference type="RuleBase" id="RU000587"/>
    </source>
</evidence>
<comment type="cofactor">
    <cofactor evidence="2 11">
        <name>pyridoxal 5'-phosphate</name>
        <dbReference type="ChEBI" id="CHEBI:597326"/>
    </cofactor>
</comment>
<dbReference type="CDD" id="cd04300">
    <property type="entry name" value="GT35_Glycogen_Phosphorylase"/>
    <property type="match status" value="1"/>
</dbReference>
<feature type="compositionally biased region" description="Basic and acidic residues" evidence="12">
    <location>
        <begin position="1"/>
        <end position="11"/>
    </location>
</feature>
<dbReference type="PANTHER" id="PTHR11468:SF3">
    <property type="entry name" value="GLYCOGEN PHOSPHORYLASE, LIVER FORM"/>
    <property type="match status" value="1"/>
</dbReference>
<dbReference type="EC" id="2.4.1.1" evidence="11"/>
<evidence type="ECO:0000256" key="10">
    <source>
        <dbReference type="PIRSR" id="PIRSR000460-1"/>
    </source>
</evidence>
<evidence type="ECO:0000313" key="13">
    <source>
        <dbReference type="EMBL" id="SJM96231.1"/>
    </source>
</evidence>
<reference evidence="14" key="1">
    <citation type="submission" date="2017-02" db="EMBL/GenBank/DDBJ databases">
        <authorList>
            <person name="Daims H."/>
        </authorList>
    </citation>
    <scope>NUCLEOTIDE SEQUENCE [LARGE SCALE GENOMIC DNA]</scope>
</reference>
<comment type="similarity">
    <text evidence="3 11">Belongs to the glycogen phosphorylase family.</text>
</comment>
<evidence type="ECO:0000256" key="4">
    <source>
        <dbReference type="ARBA" id="ARBA00022533"/>
    </source>
</evidence>
<evidence type="ECO:0000256" key="9">
    <source>
        <dbReference type="ARBA" id="ARBA00025174"/>
    </source>
</evidence>
<proteinExistence type="inferred from homology"/>
<evidence type="ECO:0000256" key="8">
    <source>
        <dbReference type="ARBA" id="ARBA00023277"/>
    </source>
</evidence>
<evidence type="ECO:0000256" key="2">
    <source>
        <dbReference type="ARBA" id="ARBA00001933"/>
    </source>
</evidence>
<dbReference type="InterPro" id="IPR035090">
    <property type="entry name" value="Pyridoxal_P_attach_site"/>
</dbReference>
<comment type="function">
    <text evidence="9">Phosphorylase is an important allosteric enzyme in carbohydrate metabolism. Enzymes from different sources differ in their regulatory mechanisms and in their natural substrates. However, all known phosphorylases share catalytic and structural properties.</text>
</comment>